<evidence type="ECO:0000256" key="1">
    <source>
        <dbReference type="SAM" id="SignalP"/>
    </source>
</evidence>
<dbReference type="Proteomes" id="UP001060012">
    <property type="component" value="Chromosome"/>
</dbReference>
<evidence type="ECO:0000259" key="2">
    <source>
        <dbReference type="PROSITE" id="PS50853"/>
    </source>
</evidence>
<feature type="domain" description="Fibronectin type-III" evidence="2">
    <location>
        <begin position="39"/>
        <end position="135"/>
    </location>
</feature>
<evidence type="ECO:0000313" key="3">
    <source>
        <dbReference type="EMBL" id="UTJ07735.1"/>
    </source>
</evidence>
<sequence>MTTLMKTTSLTALVLLLSGCSINNLNTPIKPKIDDTIPVVDNNSVKVISDITSIGFEWQKIDDPRVVGYNFYRANMHKDGRRLKLIESLDNRYTTHFVDTDLEPNTKYVYQISSKARNGMESKTTKALVASTAARALPVSFVQGINDLPNRIKIVWRPHPDLRIEYYKVQKLDEKNTKWTTLKTIKGRLNAEYIDSNLGNNETFKYRIIAFTFEDIATQPSKVVTAKTKPLPIGVQNLQVTVNQPKKIVLKWEPSPTEDVIKYVIYRSPFKSIGFTKHKEFTKNTLDYTDHINDDGKTYYYKVYSIDKDFLRSSDKIDAKMGMTLTKPSKPIMTLAQIQGSKAILNWTPGDKRAVSYNVYKTTQTGFWESKTEKFTDIKGLRFEDNNIINGVQYKYSIQANDTYGLISEKTDEAELILPKIQK</sequence>
<dbReference type="SMART" id="SM00060">
    <property type="entry name" value="FN3"/>
    <property type="match status" value="4"/>
</dbReference>
<keyword evidence="1" id="KW-0732">Signal</keyword>
<feature type="domain" description="Fibronectin type-III" evidence="2">
    <location>
        <begin position="234"/>
        <end position="329"/>
    </location>
</feature>
<dbReference type="InterPro" id="IPR036116">
    <property type="entry name" value="FN3_sf"/>
</dbReference>
<keyword evidence="4" id="KW-1185">Reference proteome</keyword>
<dbReference type="EMBL" id="CP100595">
    <property type="protein sequence ID" value="UTJ07735.1"/>
    <property type="molecule type" value="Genomic_DNA"/>
</dbReference>
<reference evidence="3" key="1">
    <citation type="submission" date="2022-07" db="EMBL/GenBank/DDBJ databases">
        <title>Arcobacter roscoffensis sp. nov., a marine bacterium isolated from coastal seawater collected from Roscoff, France.</title>
        <authorList>
            <person name="Pascual J."/>
            <person name="Lepeaux C."/>
            <person name="Methner A."/>
            <person name="Overmann J."/>
        </authorList>
    </citation>
    <scope>NUCLEOTIDE SEQUENCE</scope>
    <source>
        <strain evidence="3">ARW1-2F2</strain>
    </source>
</reference>
<feature type="signal peptide" evidence="1">
    <location>
        <begin position="1"/>
        <end position="23"/>
    </location>
</feature>
<gene>
    <name evidence="3" type="ORF">NJU99_06475</name>
</gene>
<dbReference type="Gene3D" id="2.60.40.10">
    <property type="entry name" value="Immunoglobulins"/>
    <property type="match status" value="4"/>
</dbReference>
<name>A0ABY5E985_9BACT</name>
<dbReference type="CDD" id="cd00063">
    <property type="entry name" value="FN3"/>
    <property type="match status" value="2"/>
</dbReference>
<dbReference type="InterPro" id="IPR003961">
    <property type="entry name" value="FN3_dom"/>
</dbReference>
<dbReference type="SUPFAM" id="SSF49265">
    <property type="entry name" value="Fibronectin type III"/>
    <property type="match status" value="3"/>
</dbReference>
<proteinExistence type="predicted"/>
<organism evidence="3 4">
    <name type="scientific">Arcobacter roscoffensis</name>
    <dbReference type="NCBI Taxonomy" id="2961520"/>
    <lineage>
        <taxon>Bacteria</taxon>
        <taxon>Pseudomonadati</taxon>
        <taxon>Campylobacterota</taxon>
        <taxon>Epsilonproteobacteria</taxon>
        <taxon>Campylobacterales</taxon>
        <taxon>Arcobacteraceae</taxon>
        <taxon>Arcobacter</taxon>
    </lineage>
</organism>
<protein>
    <recommendedName>
        <fullName evidence="2">Fibronectin type-III domain-containing protein</fullName>
    </recommendedName>
</protein>
<dbReference type="InterPro" id="IPR013783">
    <property type="entry name" value="Ig-like_fold"/>
</dbReference>
<dbReference type="InterPro" id="IPR050713">
    <property type="entry name" value="RTP_Phos/Ushers"/>
</dbReference>
<dbReference type="PROSITE" id="PS50853">
    <property type="entry name" value="FN3"/>
    <property type="match status" value="3"/>
</dbReference>
<accession>A0ABY5E985</accession>
<dbReference type="PANTHER" id="PTHR46957">
    <property type="entry name" value="CYTOKINE RECEPTOR"/>
    <property type="match status" value="1"/>
</dbReference>
<dbReference type="RefSeq" id="WP_254577909.1">
    <property type="nucleotide sequence ID" value="NZ_CP100595.1"/>
</dbReference>
<feature type="domain" description="Fibronectin type-III" evidence="2">
    <location>
        <begin position="138"/>
        <end position="231"/>
    </location>
</feature>
<feature type="chain" id="PRO_5045661311" description="Fibronectin type-III domain-containing protein" evidence="1">
    <location>
        <begin position="24"/>
        <end position="423"/>
    </location>
</feature>
<dbReference type="PANTHER" id="PTHR46957:SF3">
    <property type="entry name" value="CYTOKINE RECEPTOR"/>
    <property type="match status" value="1"/>
</dbReference>
<evidence type="ECO:0000313" key="4">
    <source>
        <dbReference type="Proteomes" id="UP001060012"/>
    </source>
</evidence>
<dbReference type="PROSITE" id="PS51257">
    <property type="entry name" value="PROKAR_LIPOPROTEIN"/>
    <property type="match status" value="1"/>
</dbReference>